<accession>A0A117RXX2</accession>
<proteinExistence type="predicted"/>
<protein>
    <submittedName>
        <fullName evidence="1">Uncharacterized protein</fullName>
    </submittedName>
</protein>
<dbReference type="AlphaFoldDB" id="A0A117RXX2"/>
<keyword evidence="2" id="KW-1185">Reference proteome</keyword>
<reference evidence="1 2" key="1">
    <citation type="submission" date="2015-10" db="EMBL/GenBank/DDBJ databases">
        <title>Draft genome sequence of Streptomyces sp. RV15, isolated from a marine sponge.</title>
        <authorList>
            <person name="Ruckert C."/>
            <person name="Abdelmohsen U.R."/>
            <person name="Winkler A."/>
            <person name="Hentschel U."/>
            <person name="Kalinowski J."/>
            <person name="Kampfer P."/>
            <person name="Glaeser S."/>
        </authorList>
    </citation>
    <scope>NUCLEOTIDE SEQUENCE [LARGE SCALE GENOMIC DNA]</scope>
    <source>
        <strain evidence="1 2">RV15</strain>
    </source>
</reference>
<comment type="caution">
    <text evidence="1">The sequence shown here is derived from an EMBL/GenBank/DDBJ whole genome shotgun (WGS) entry which is preliminary data.</text>
</comment>
<gene>
    <name evidence="1" type="ORF">AQJ91_40640</name>
</gene>
<dbReference type="STRING" id="909626.AQJ91_40640"/>
<dbReference type="Proteomes" id="UP000053260">
    <property type="component" value="Unassembled WGS sequence"/>
</dbReference>
<evidence type="ECO:0000313" key="1">
    <source>
        <dbReference type="EMBL" id="KUO15622.1"/>
    </source>
</evidence>
<evidence type="ECO:0000313" key="2">
    <source>
        <dbReference type="Proteomes" id="UP000053260"/>
    </source>
</evidence>
<organism evidence="1 2">
    <name type="scientific">Streptomyces dysideae</name>
    <dbReference type="NCBI Taxonomy" id="909626"/>
    <lineage>
        <taxon>Bacteria</taxon>
        <taxon>Bacillati</taxon>
        <taxon>Actinomycetota</taxon>
        <taxon>Actinomycetes</taxon>
        <taxon>Kitasatosporales</taxon>
        <taxon>Streptomycetaceae</taxon>
        <taxon>Streptomyces</taxon>
    </lineage>
</organism>
<name>A0A117RXX2_9ACTN</name>
<sequence length="206" mass="21708">MEDVVLVEAEGVHEVEGLPRALGLGHGDRTVQGHDGTRGDGHELVVQLPDLPPVRVPRARRVASHGLDGGLDLVRPGPVPAQTTADQRLPLGDQVAVPAPPVLPGQRNQHTVFVLPCGPARLDEEHQREQAGHLGLVRHELGQEPAEAYGFGAQVRLALVPRVEDQVDDGQDALEPVRQVGVAGHAVRDAGVADLGLGADQAPPQP</sequence>
<dbReference type="EMBL" id="LMXB01000109">
    <property type="protein sequence ID" value="KUO15622.1"/>
    <property type="molecule type" value="Genomic_DNA"/>
</dbReference>